<organism evidence="2 3">
    <name type="scientific">Enterococcus silesiacus</name>
    <dbReference type="NCBI Taxonomy" id="332949"/>
    <lineage>
        <taxon>Bacteria</taxon>
        <taxon>Bacillati</taxon>
        <taxon>Bacillota</taxon>
        <taxon>Bacilli</taxon>
        <taxon>Lactobacillales</taxon>
        <taxon>Enterococcaceae</taxon>
        <taxon>Enterococcus</taxon>
    </lineage>
</organism>
<evidence type="ECO:0000313" key="3">
    <source>
        <dbReference type="Proteomes" id="UP000065511"/>
    </source>
</evidence>
<dbReference type="Proteomes" id="UP000065511">
    <property type="component" value="Chromosome"/>
</dbReference>
<dbReference type="InterPro" id="IPR036166">
    <property type="entry name" value="YxeA-like_sf"/>
</dbReference>
<dbReference type="PANTHER" id="PTHR36433:SF2">
    <property type="entry name" value="YXEA FAMILY PROTEIN"/>
    <property type="match status" value="1"/>
</dbReference>
<accession>A0ABN4J862</accession>
<keyword evidence="1" id="KW-1133">Transmembrane helix</keyword>
<evidence type="ECO:0000256" key="1">
    <source>
        <dbReference type="SAM" id="Phobius"/>
    </source>
</evidence>
<dbReference type="RefSeq" id="WP_071877902.1">
    <property type="nucleotide sequence ID" value="NZ_JXLC01000013.1"/>
</dbReference>
<feature type="transmembrane region" description="Helical" evidence="1">
    <location>
        <begin position="7"/>
        <end position="25"/>
    </location>
</feature>
<dbReference type="SUPFAM" id="SSF159121">
    <property type="entry name" value="BC4932-like"/>
    <property type="match status" value="1"/>
</dbReference>
<name>A0ABN4J862_9ENTE</name>
<dbReference type="PANTHER" id="PTHR36433">
    <property type="entry name" value="HYPOTHETICAL CYTOSOLIC PROTEIN"/>
    <property type="match status" value="1"/>
</dbReference>
<evidence type="ECO:0008006" key="4">
    <source>
        <dbReference type="Google" id="ProtNLM"/>
    </source>
</evidence>
<reference evidence="2 3" key="1">
    <citation type="submission" date="2015-12" db="EMBL/GenBank/DDBJ databases">
        <authorList>
            <person name="Lauer A."/>
            <person name="Humrighouse B."/>
            <person name="Loparev V."/>
            <person name="Shewmaker P.L."/>
            <person name="Whitney A.M."/>
            <person name="McLaughlin R.W."/>
        </authorList>
    </citation>
    <scope>NUCLEOTIDE SEQUENCE [LARGE SCALE GENOMIC DNA]</scope>
    <source>
        <strain evidence="2 3">LMG 23085</strain>
    </source>
</reference>
<proteinExistence type="predicted"/>
<dbReference type="InterPro" id="IPR006542">
    <property type="entry name" value="DUF1093"/>
</dbReference>
<protein>
    <recommendedName>
        <fullName evidence="4">YxeA family protein</fullName>
    </recommendedName>
</protein>
<evidence type="ECO:0000313" key="2">
    <source>
        <dbReference type="EMBL" id="ALS02140.1"/>
    </source>
</evidence>
<dbReference type="EMBL" id="CP013614">
    <property type="protein sequence ID" value="ALS02140.1"/>
    <property type="molecule type" value="Genomic_DNA"/>
</dbReference>
<sequence length="131" mass="15220">MKHFCKSILVIVVIIAISMIGLRIYTYNNTSTAARMIDYFNPLVKTATLYTKTTEKYDYKYPDAVSKIENFAYVETCYTNEGEKRKVEYISFGKKIQSGKFLKLTTKGQYVMAWEEIDKKELPEKVKPSLL</sequence>
<keyword evidence="3" id="KW-1185">Reference proteome</keyword>
<dbReference type="NCBIfam" id="TIGR01655">
    <property type="entry name" value="yxeA_fam"/>
    <property type="match status" value="1"/>
</dbReference>
<dbReference type="Pfam" id="PF06486">
    <property type="entry name" value="DUF1093"/>
    <property type="match status" value="1"/>
</dbReference>
<keyword evidence="1" id="KW-0472">Membrane</keyword>
<keyword evidence="1" id="KW-0812">Transmembrane</keyword>
<dbReference type="Gene3D" id="2.40.50.480">
    <property type="match status" value="1"/>
</dbReference>
<gene>
    <name evidence="2" type="ORF">ATZ33_12330</name>
</gene>